<evidence type="ECO:0008006" key="4">
    <source>
        <dbReference type="Google" id="ProtNLM"/>
    </source>
</evidence>
<dbReference type="AlphaFoldDB" id="A0AAD4ICA0"/>
<organism evidence="2 3">
    <name type="scientific">Alternaria panax</name>
    <dbReference type="NCBI Taxonomy" id="48097"/>
    <lineage>
        <taxon>Eukaryota</taxon>
        <taxon>Fungi</taxon>
        <taxon>Dikarya</taxon>
        <taxon>Ascomycota</taxon>
        <taxon>Pezizomycotina</taxon>
        <taxon>Dothideomycetes</taxon>
        <taxon>Pleosporomycetidae</taxon>
        <taxon>Pleosporales</taxon>
        <taxon>Pleosporineae</taxon>
        <taxon>Pleosporaceae</taxon>
        <taxon>Alternaria</taxon>
        <taxon>Alternaria sect. Panax</taxon>
    </lineage>
</organism>
<gene>
    <name evidence="2" type="ORF">G6011_10601</name>
</gene>
<protein>
    <recommendedName>
        <fullName evidence="4">Hypersensitive response inducing protein 1</fullName>
    </recommendedName>
</protein>
<dbReference type="Proteomes" id="UP001199106">
    <property type="component" value="Unassembled WGS sequence"/>
</dbReference>
<keyword evidence="3" id="KW-1185">Reference proteome</keyword>
<evidence type="ECO:0000313" key="2">
    <source>
        <dbReference type="EMBL" id="KAG9191867.1"/>
    </source>
</evidence>
<feature type="signal peptide" evidence="1">
    <location>
        <begin position="1"/>
        <end position="15"/>
    </location>
</feature>
<keyword evidence="1" id="KW-0732">Signal</keyword>
<evidence type="ECO:0000256" key="1">
    <source>
        <dbReference type="SAM" id="SignalP"/>
    </source>
</evidence>
<name>A0AAD4ICA0_9PLEO</name>
<dbReference type="EMBL" id="JAANER010000003">
    <property type="protein sequence ID" value="KAG9191867.1"/>
    <property type="molecule type" value="Genomic_DNA"/>
</dbReference>
<proteinExistence type="predicted"/>
<evidence type="ECO:0000313" key="3">
    <source>
        <dbReference type="Proteomes" id="UP001199106"/>
    </source>
</evidence>
<sequence length="158" mass="17594">MHLFVIFFFATVAMAAPDSFDSRGDEGCIPISYTISDYKLGKSWLVEFAFKSIFPTDNVDDSVQASTHCGGSGVTVPNNNECQVSNRRLLFDLRGPQEQAYYQISHSWTCRSNQWMSGNAVKVDSLDCYNDGDERVCTSGPQTLAPQNVRKICNSPRC</sequence>
<feature type="chain" id="PRO_5041918068" description="Hypersensitive response inducing protein 1" evidence="1">
    <location>
        <begin position="16"/>
        <end position="158"/>
    </location>
</feature>
<reference evidence="2" key="1">
    <citation type="submission" date="2021-07" db="EMBL/GenBank/DDBJ databases">
        <title>Genome Resource of American Ginseng Black Spot Pathogen Alternaria panax.</title>
        <authorList>
            <person name="Qiu C."/>
            <person name="Wang W."/>
            <person name="Liu Z."/>
        </authorList>
    </citation>
    <scope>NUCLEOTIDE SEQUENCE</scope>
    <source>
        <strain evidence="2">BNCC115425</strain>
    </source>
</reference>
<comment type="caution">
    <text evidence="2">The sequence shown here is derived from an EMBL/GenBank/DDBJ whole genome shotgun (WGS) entry which is preliminary data.</text>
</comment>
<accession>A0AAD4ICA0</accession>